<evidence type="ECO:0000313" key="4">
    <source>
        <dbReference type="Proteomes" id="UP001316803"/>
    </source>
</evidence>
<organism evidence="3 4">
    <name type="scientific">Knufia fluminis</name>
    <dbReference type="NCBI Taxonomy" id="191047"/>
    <lineage>
        <taxon>Eukaryota</taxon>
        <taxon>Fungi</taxon>
        <taxon>Dikarya</taxon>
        <taxon>Ascomycota</taxon>
        <taxon>Pezizomycotina</taxon>
        <taxon>Eurotiomycetes</taxon>
        <taxon>Chaetothyriomycetidae</taxon>
        <taxon>Chaetothyriales</taxon>
        <taxon>Trichomeriaceae</taxon>
        <taxon>Knufia</taxon>
    </lineage>
</organism>
<dbReference type="EMBL" id="JAKLMC020000003">
    <property type="protein sequence ID" value="KAK5956999.1"/>
    <property type="molecule type" value="Genomic_DNA"/>
</dbReference>
<accession>A0AAN8EJ28</accession>
<keyword evidence="1" id="KW-1133">Transmembrane helix</keyword>
<comment type="caution">
    <text evidence="3">The sequence shown here is derived from an EMBL/GenBank/DDBJ whole genome shotgun (WGS) entry which is preliminary data.</text>
</comment>
<reference evidence="3 4" key="1">
    <citation type="submission" date="2022-12" db="EMBL/GenBank/DDBJ databases">
        <title>Genomic features and morphological characterization of a novel Knufia sp. strain isolated from spacecraft assembly facility.</title>
        <authorList>
            <person name="Teixeira M."/>
            <person name="Chander A.M."/>
            <person name="Stajich J.E."/>
            <person name="Venkateswaran K."/>
        </authorList>
    </citation>
    <scope>NUCLEOTIDE SEQUENCE [LARGE SCALE GENOMIC DNA]</scope>
    <source>
        <strain evidence="3 4">FJI-L2-BK-P2</strain>
    </source>
</reference>
<name>A0AAN8EJ28_9EURO</name>
<sequence>MSFASSLQSKFSGKVADPVPEFNSDSPLHPAIVHFPIAFNILAWGLDILYALTTTYVKPGFLTSRFSDPNTLLDITRLGHFMLCAGLIATVPAIMSGNKQLVGLISKNGGPWEKDAKGNQKSTMVPRIKVAITHALVNDTIFLVNLYSWYCRRSTEKNVNPGNVPSQMNMLISMALLPMLLASAKAGGTLVFNHGVGLHLGRKTTKEINMKPGAECLIIPAEK</sequence>
<dbReference type="Proteomes" id="UP001316803">
    <property type="component" value="Unassembled WGS sequence"/>
</dbReference>
<protein>
    <recommendedName>
        <fullName evidence="2">DUF2231 domain-containing protein</fullName>
    </recommendedName>
</protein>
<keyword evidence="1" id="KW-0812">Transmembrane</keyword>
<feature type="transmembrane region" description="Helical" evidence="1">
    <location>
        <begin position="130"/>
        <end position="150"/>
    </location>
</feature>
<proteinExistence type="predicted"/>
<gene>
    <name evidence="3" type="ORF">OHC33_001368</name>
</gene>
<dbReference type="AlphaFoldDB" id="A0AAN8EJ28"/>
<keyword evidence="1" id="KW-0472">Membrane</keyword>
<dbReference type="Pfam" id="PF09990">
    <property type="entry name" value="DUF2231"/>
    <property type="match status" value="1"/>
</dbReference>
<feature type="transmembrane region" description="Helical" evidence="1">
    <location>
        <begin position="77"/>
        <end position="97"/>
    </location>
</feature>
<feature type="transmembrane region" description="Helical" evidence="1">
    <location>
        <begin position="170"/>
        <end position="192"/>
    </location>
</feature>
<evidence type="ECO:0000259" key="2">
    <source>
        <dbReference type="Pfam" id="PF09990"/>
    </source>
</evidence>
<feature type="domain" description="DUF2231" evidence="2">
    <location>
        <begin position="26"/>
        <end position="197"/>
    </location>
</feature>
<evidence type="ECO:0000256" key="1">
    <source>
        <dbReference type="SAM" id="Phobius"/>
    </source>
</evidence>
<feature type="transmembrane region" description="Helical" evidence="1">
    <location>
        <begin position="37"/>
        <end position="57"/>
    </location>
</feature>
<keyword evidence="4" id="KW-1185">Reference proteome</keyword>
<dbReference type="InterPro" id="IPR019251">
    <property type="entry name" value="DUF2231_TM"/>
</dbReference>
<evidence type="ECO:0000313" key="3">
    <source>
        <dbReference type="EMBL" id="KAK5956999.1"/>
    </source>
</evidence>